<dbReference type="Pfam" id="PF04615">
    <property type="entry name" value="Utp14"/>
    <property type="match status" value="1"/>
</dbReference>
<feature type="compositionally biased region" description="Basic and acidic residues" evidence="4">
    <location>
        <begin position="39"/>
        <end position="55"/>
    </location>
</feature>
<evidence type="ECO:0008006" key="7">
    <source>
        <dbReference type="Google" id="ProtNLM"/>
    </source>
</evidence>
<organism evidence="5 6">
    <name type="scientific">Ceratopteris richardii</name>
    <name type="common">Triangle waterfern</name>
    <dbReference type="NCBI Taxonomy" id="49495"/>
    <lineage>
        <taxon>Eukaryota</taxon>
        <taxon>Viridiplantae</taxon>
        <taxon>Streptophyta</taxon>
        <taxon>Embryophyta</taxon>
        <taxon>Tracheophyta</taxon>
        <taxon>Polypodiopsida</taxon>
        <taxon>Polypodiidae</taxon>
        <taxon>Polypodiales</taxon>
        <taxon>Pteridineae</taxon>
        <taxon>Pteridaceae</taxon>
        <taxon>Parkerioideae</taxon>
        <taxon>Ceratopteris</taxon>
    </lineage>
</organism>
<protein>
    <recommendedName>
        <fullName evidence="7">U3 small nucleolar RNA-associated protein 14</fullName>
    </recommendedName>
</protein>
<feature type="region of interest" description="Disordered" evidence="4">
    <location>
        <begin position="511"/>
        <end position="545"/>
    </location>
</feature>
<feature type="compositionally biased region" description="Acidic residues" evidence="4">
    <location>
        <begin position="152"/>
        <end position="183"/>
    </location>
</feature>
<evidence type="ECO:0000256" key="4">
    <source>
        <dbReference type="SAM" id="MobiDB-lite"/>
    </source>
</evidence>
<accession>A0A8T2R698</accession>
<dbReference type="PANTHER" id="PTHR14150">
    <property type="entry name" value="U3 SMALL NUCLEOLAR RNA-ASSOCIATED PROTEIN 14"/>
    <property type="match status" value="1"/>
</dbReference>
<comment type="subcellular location">
    <subcellularLocation>
        <location evidence="1">Nucleus</location>
        <location evidence="1">Nucleolus</location>
    </subcellularLocation>
</comment>
<feature type="compositionally biased region" description="Acidic residues" evidence="4">
    <location>
        <begin position="108"/>
        <end position="119"/>
    </location>
</feature>
<dbReference type="EMBL" id="CM035434">
    <property type="protein sequence ID" value="KAH7291110.1"/>
    <property type="molecule type" value="Genomic_DNA"/>
</dbReference>
<dbReference type="InterPro" id="IPR006709">
    <property type="entry name" value="SSU_processome_Utp14"/>
</dbReference>
<feature type="compositionally biased region" description="Polar residues" evidence="4">
    <location>
        <begin position="1030"/>
        <end position="1049"/>
    </location>
</feature>
<dbReference type="PANTHER" id="PTHR14150:SF12">
    <property type="entry name" value="U3 SMALL NUCLEOLAR RNA-ASSOCIATED PROTEIN 14 HOMOLOG A"/>
    <property type="match status" value="1"/>
</dbReference>
<sequence length="1049" mass="119599">MADHLKRQSHKKNKVSKKPGKNIKKERKKGPRLPVSLYRELHLENHHRYPIQKESECEEQEYEGLQLRNSDLPSDIYEYEENQAPEDSLKNHRFDSIHSFEYELPSNFEDEEIDEGAADGEERIGQDKSSKQHRLFSYGKKRKATTMQRSDDDVDEEISSSQSEDLDGFEGDEFNEGSNDEDDVKEKSWEQEISDPEHDTNIEAKDGDEDVERHRKTVEAVHMLHKKEPKGMRRKRAGILSEAYPESEFNLNPHGGDTMQQITVEDLISPLQNTPGFGSLRKRVQQLEKKGSVVDAPLPKALQDRLNRKAGYEKTSDEISKWQDIVKRNREAPTLVFTQRPDLTAASTAELAAKFVPTTNLEKEVMELLQENGLVESTTEANTALGHNKLTMDEVKERREKLAKLRSMLSYHEAKAKRMKKIKSKTYHRLLQNSRKGNTKGEDLIDPETLKEAAIKAEFKRAQERMTLKHKNTSKWAKRIIKRGIKAKEDGSREALADQLRTHAALTRKIHAIDDATTSEESSGEEDSETDSKNGLSSPSKPKTRILAKAKIETLKLLEGNAEAEIPTSGLFSLPFMTRAIEKKRKQAQSEAFAVLEELEQLENDDAHIDQMNFNLEKENEKPASYGRLAFGDMAKSIPNLKEEEPDMLVEGNTSDEAEGEDVQDIPEFKKKAFSSRRRKPKDNAKINPSGVELQTCEKPVTDAVWKDGCNDLIDFNASVEQGHEVDNNVPKAPDVEGPNVPAQANPWLYGPVQGIEGTFTKEKNTIKQDTSGPLVVSASLEVLTSPQVRRKRKKKKAKTQKSITPDKGQDDKENERHLSSNDSEEEENQDVKEPRFQLSAENESQLELIQRAFAGDDVEADFQQMKVEALNDEVPLGESVLSLPGWGQWTDVQKKKGPPQWILKQQEELRQGREQALSKRKDFKMNHVMISEKMDKKFAKFMAPQLPFPFTSREIYEKSTRMPLGREFNTDQGFRDLIRPAVLKDAGVIIDPIKYKMSETRTGDSLGRKQEILKKAKSFRSEDKRKRSNTTNSFVSNKEMRQNTVQKI</sequence>
<evidence type="ECO:0000256" key="1">
    <source>
        <dbReference type="ARBA" id="ARBA00004604"/>
    </source>
</evidence>
<comment type="caution">
    <text evidence="5">The sequence shown here is derived from an EMBL/GenBank/DDBJ whole genome shotgun (WGS) entry which is preliminary data.</text>
</comment>
<dbReference type="OrthoDB" id="277439at2759"/>
<name>A0A8T2R698_CERRI</name>
<keyword evidence="6" id="KW-1185">Reference proteome</keyword>
<feature type="compositionally biased region" description="Basic and acidic residues" evidence="4">
    <location>
        <begin position="808"/>
        <end position="820"/>
    </location>
</feature>
<proteinExistence type="predicted"/>
<reference evidence="5" key="1">
    <citation type="submission" date="2021-08" db="EMBL/GenBank/DDBJ databases">
        <title>WGS assembly of Ceratopteris richardii.</title>
        <authorList>
            <person name="Marchant D.B."/>
            <person name="Chen G."/>
            <person name="Jenkins J."/>
            <person name="Shu S."/>
            <person name="Leebens-Mack J."/>
            <person name="Grimwood J."/>
            <person name="Schmutz J."/>
            <person name="Soltis P."/>
            <person name="Soltis D."/>
            <person name="Chen Z.-H."/>
        </authorList>
    </citation>
    <scope>NUCLEOTIDE SEQUENCE</scope>
    <source>
        <strain evidence="5">Whitten #5841</strain>
        <tissue evidence="5">Leaf</tissue>
    </source>
</reference>
<evidence type="ECO:0000256" key="2">
    <source>
        <dbReference type="ARBA" id="ARBA00022553"/>
    </source>
</evidence>
<evidence type="ECO:0000313" key="6">
    <source>
        <dbReference type="Proteomes" id="UP000825935"/>
    </source>
</evidence>
<feature type="compositionally biased region" description="Basic and acidic residues" evidence="4">
    <location>
        <begin position="1017"/>
        <end position="1026"/>
    </location>
</feature>
<feature type="compositionally biased region" description="Basic residues" evidence="4">
    <location>
        <begin position="7"/>
        <end position="31"/>
    </location>
</feature>
<dbReference type="GO" id="GO:0032040">
    <property type="term" value="C:small-subunit processome"/>
    <property type="evidence" value="ECO:0007669"/>
    <property type="project" value="InterPro"/>
</dbReference>
<gene>
    <name evidence="5" type="ORF">KP509_29G001000</name>
</gene>
<feature type="compositionally biased region" description="Basic and acidic residues" evidence="4">
    <location>
        <begin position="184"/>
        <end position="212"/>
    </location>
</feature>
<dbReference type="EMBL" id="CM035434">
    <property type="protein sequence ID" value="KAH7291115.1"/>
    <property type="molecule type" value="Genomic_DNA"/>
</dbReference>
<feature type="compositionally biased region" description="Basic and acidic residues" evidence="4">
    <location>
        <begin position="120"/>
        <end position="130"/>
    </location>
</feature>
<dbReference type="EMBL" id="CM035434">
    <property type="protein sequence ID" value="KAH7291114.1"/>
    <property type="molecule type" value="Genomic_DNA"/>
</dbReference>
<feature type="compositionally biased region" description="Basic residues" evidence="4">
    <location>
        <begin position="131"/>
        <end position="144"/>
    </location>
</feature>
<feature type="region of interest" description="Disordered" evidence="4">
    <location>
        <begin position="1"/>
        <end position="212"/>
    </location>
</feature>
<keyword evidence="2" id="KW-0597">Phosphoprotein</keyword>
<feature type="region of interest" description="Disordered" evidence="4">
    <location>
        <begin position="787"/>
        <end position="838"/>
    </location>
</feature>
<keyword evidence="3" id="KW-0539">Nucleus</keyword>
<dbReference type="Proteomes" id="UP000825935">
    <property type="component" value="Chromosome 29"/>
</dbReference>
<evidence type="ECO:0000256" key="3">
    <source>
        <dbReference type="ARBA" id="ARBA00023242"/>
    </source>
</evidence>
<dbReference type="GO" id="GO:0006364">
    <property type="term" value="P:rRNA processing"/>
    <property type="evidence" value="ECO:0007669"/>
    <property type="project" value="InterPro"/>
</dbReference>
<feature type="compositionally biased region" description="Basic residues" evidence="4">
    <location>
        <begin position="789"/>
        <end position="800"/>
    </location>
</feature>
<feature type="region of interest" description="Disordered" evidence="4">
    <location>
        <begin position="1017"/>
        <end position="1049"/>
    </location>
</feature>
<dbReference type="AlphaFoldDB" id="A0A8T2R698"/>
<dbReference type="OMA" id="QVIEPMD"/>
<evidence type="ECO:0000313" key="5">
    <source>
        <dbReference type="EMBL" id="KAH7291115.1"/>
    </source>
</evidence>
<feature type="compositionally biased region" description="Basic and acidic residues" evidence="4">
    <location>
        <begin position="87"/>
        <end position="101"/>
    </location>
</feature>